<keyword evidence="5" id="KW-0808">Transferase</keyword>
<dbReference type="Gene3D" id="3.90.550.50">
    <property type="match status" value="1"/>
</dbReference>
<evidence type="ECO:0000313" key="14">
    <source>
        <dbReference type="EMBL" id="KAK7895610.1"/>
    </source>
</evidence>
<evidence type="ECO:0000256" key="3">
    <source>
        <dbReference type="ARBA" id="ARBA00008661"/>
    </source>
</evidence>
<evidence type="ECO:0000256" key="6">
    <source>
        <dbReference type="ARBA" id="ARBA00022692"/>
    </source>
</evidence>
<name>A0AAW0NAE2_9GOBI</name>
<comment type="subcellular location">
    <subcellularLocation>
        <location evidence="1 13">Golgi apparatus membrane</location>
        <topology evidence="1 13">Single-pass type II membrane protein</topology>
    </subcellularLocation>
</comment>
<dbReference type="AlphaFoldDB" id="A0AAW0NAE2"/>
<evidence type="ECO:0000256" key="13">
    <source>
        <dbReference type="RuleBase" id="RU363063"/>
    </source>
</evidence>
<evidence type="ECO:0000256" key="9">
    <source>
        <dbReference type="ARBA" id="ARBA00023034"/>
    </source>
</evidence>
<evidence type="ECO:0000256" key="10">
    <source>
        <dbReference type="ARBA" id="ARBA00023098"/>
    </source>
</evidence>
<comment type="pathway">
    <text evidence="2">Protein modification; protein glycosylation.</text>
</comment>
<dbReference type="Pfam" id="PF01762">
    <property type="entry name" value="Galactosyl_T"/>
    <property type="match status" value="1"/>
</dbReference>
<dbReference type="EC" id="2.4.1.-" evidence="13"/>
<keyword evidence="15" id="KW-1185">Reference proteome</keyword>
<keyword evidence="8" id="KW-1133">Transmembrane helix</keyword>
<dbReference type="PANTHER" id="PTHR11214:SF115">
    <property type="entry name" value="HEXOSYLTRANSFERASE"/>
    <property type="match status" value="1"/>
</dbReference>
<dbReference type="GO" id="GO:0000139">
    <property type="term" value="C:Golgi membrane"/>
    <property type="evidence" value="ECO:0007669"/>
    <property type="project" value="UniProtKB-SubCell"/>
</dbReference>
<keyword evidence="11" id="KW-0472">Membrane</keyword>
<dbReference type="EMBL" id="JBBPFD010000015">
    <property type="protein sequence ID" value="KAK7895610.1"/>
    <property type="molecule type" value="Genomic_DNA"/>
</dbReference>
<dbReference type="GO" id="GO:0006629">
    <property type="term" value="P:lipid metabolic process"/>
    <property type="evidence" value="ECO:0007669"/>
    <property type="project" value="UniProtKB-KW"/>
</dbReference>
<evidence type="ECO:0000256" key="7">
    <source>
        <dbReference type="ARBA" id="ARBA00022968"/>
    </source>
</evidence>
<reference evidence="15" key="1">
    <citation type="submission" date="2024-04" db="EMBL/GenBank/DDBJ databases">
        <title>Salinicola lusitanus LLJ914,a marine bacterium isolated from the Okinawa Trough.</title>
        <authorList>
            <person name="Li J."/>
        </authorList>
    </citation>
    <scope>NUCLEOTIDE SEQUENCE [LARGE SCALE GENOMIC DNA]</scope>
</reference>
<keyword evidence="7" id="KW-0735">Signal-anchor</keyword>
<evidence type="ECO:0000256" key="2">
    <source>
        <dbReference type="ARBA" id="ARBA00004922"/>
    </source>
</evidence>
<evidence type="ECO:0000256" key="12">
    <source>
        <dbReference type="ARBA" id="ARBA00023180"/>
    </source>
</evidence>
<sequence>MTETTSTWTDQLWSHYLNTTSQFRRKNTTLRQLLFDMRTTTVYLNTTTKKALNTTNKAFNSTNMDFNTTNTTKIVLTTTQSPPALPAPPEYKSPGPYLVEYPYKYDFIINEPTSCEQSKPFLVLVVPVAPHNKEDRQIIRDTWGATKSVSGKNVALFFLLGLGNVDEKELSEESKQHKDIIQSNFVDCYKNLTIKTMVMLEWLDAHCRQATYAMKIDSDIFLNLPKLVEMLQHAPKSQYLTGLVERGAYVHRHQDSKWFVPYSVFSGNVYPPYALGLAYVLSMDLPKRLVEVSPQVKALYIEDVYLGMCMSHLGLFPTYPPFSGAFHVFPLRYNRCQYSRIIATTLDPNANRRQLWADFNKPGPYC</sequence>
<dbReference type="InterPro" id="IPR002659">
    <property type="entry name" value="Glyco_trans_31"/>
</dbReference>
<dbReference type="PANTHER" id="PTHR11214">
    <property type="entry name" value="BETA-1,3-N-ACETYLGLUCOSAMINYLTRANSFERASE"/>
    <property type="match status" value="1"/>
</dbReference>
<organism evidence="14 15">
    <name type="scientific">Mugilogobius chulae</name>
    <name type="common">yellowstripe goby</name>
    <dbReference type="NCBI Taxonomy" id="88201"/>
    <lineage>
        <taxon>Eukaryota</taxon>
        <taxon>Metazoa</taxon>
        <taxon>Chordata</taxon>
        <taxon>Craniata</taxon>
        <taxon>Vertebrata</taxon>
        <taxon>Euteleostomi</taxon>
        <taxon>Actinopterygii</taxon>
        <taxon>Neopterygii</taxon>
        <taxon>Teleostei</taxon>
        <taxon>Neoteleostei</taxon>
        <taxon>Acanthomorphata</taxon>
        <taxon>Gobiaria</taxon>
        <taxon>Gobiiformes</taxon>
        <taxon>Gobioidei</taxon>
        <taxon>Gobiidae</taxon>
        <taxon>Gobionellinae</taxon>
        <taxon>Mugilogobius</taxon>
    </lineage>
</organism>
<keyword evidence="4 13" id="KW-0328">Glycosyltransferase</keyword>
<dbReference type="FunFam" id="3.90.550.50:FF:000001">
    <property type="entry name" value="Hexosyltransferase"/>
    <property type="match status" value="1"/>
</dbReference>
<evidence type="ECO:0000256" key="8">
    <source>
        <dbReference type="ARBA" id="ARBA00022989"/>
    </source>
</evidence>
<keyword evidence="9 13" id="KW-0333">Golgi apparatus</keyword>
<dbReference type="GO" id="GO:0008499">
    <property type="term" value="F:N-acetyl-beta-D-glucosaminide beta-(1,3)-galactosyltransferase activity"/>
    <property type="evidence" value="ECO:0007669"/>
    <property type="project" value="TreeGrafter"/>
</dbReference>
<evidence type="ECO:0000256" key="5">
    <source>
        <dbReference type="ARBA" id="ARBA00022679"/>
    </source>
</evidence>
<comment type="similarity">
    <text evidence="3 13">Belongs to the glycosyltransferase 31 family.</text>
</comment>
<evidence type="ECO:0000256" key="4">
    <source>
        <dbReference type="ARBA" id="ARBA00022676"/>
    </source>
</evidence>
<gene>
    <name evidence="14" type="ORF">WMY93_020935</name>
</gene>
<comment type="caution">
    <text evidence="14">The sequence shown here is derived from an EMBL/GenBank/DDBJ whole genome shotgun (WGS) entry which is preliminary data.</text>
</comment>
<accession>A0AAW0NAE2</accession>
<evidence type="ECO:0000256" key="11">
    <source>
        <dbReference type="ARBA" id="ARBA00023136"/>
    </source>
</evidence>
<dbReference type="Proteomes" id="UP001460270">
    <property type="component" value="Unassembled WGS sequence"/>
</dbReference>
<protein>
    <recommendedName>
        <fullName evidence="13">Hexosyltransferase</fullName>
        <ecNumber evidence="13">2.4.1.-</ecNumber>
    </recommendedName>
</protein>
<keyword evidence="10" id="KW-0443">Lipid metabolism</keyword>
<keyword evidence="12" id="KW-0325">Glycoprotein</keyword>
<keyword evidence="6" id="KW-0812">Transmembrane</keyword>
<evidence type="ECO:0000256" key="1">
    <source>
        <dbReference type="ARBA" id="ARBA00004323"/>
    </source>
</evidence>
<dbReference type="GO" id="GO:0006493">
    <property type="term" value="P:protein O-linked glycosylation"/>
    <property type="evidence" value="ECO:0007669"/>
    <property type="project" value="TreeGrafter"/>
</dbReference>
<evidence type="ECO:0000313" key="15">
    <source>
        <dbReference type="Proteomes" id="UP001460270"/>
    </source>
</evidence>
<proteinExistence type="inferred from homology"/>